<dbReference type="InterPro" id="IPR002579">
    <property type="entry name" value="Met_Sox_Rdtase_MsrB_dom"/>
</dbReference>
<dbReference type="OrthoDB" id="416253at2759"/>
<dbReference type="EMBL" id="CAJNNV010002013">
    <property type="protein sequence ID" value="CAE8586320.1"/>
    <property type="molecule type" value="Genomic_DNA"/>
</dbReference>
<reference evidence="6" key="1">
    <citation type="submission" date="2021-02" db="EMBL/GenBank/DDBJ databases">
        <authorList>
            <person name="Dougan E. K."/>
            <person name="Rhodes N."/>
            <person name="Thang M."/>
            <person name="Chan C."/>
        </authorList>
    </citation>
    <scope>NUCLEOTIDE SEQUENCE</scope>
</reference>
<comment type="similarity">
    <text evidence="1">Belongs to the MsrB Met sulfoxide reductase family.</text>
</comment>
<accession>A0A813DJS9</accession>
<dbReference type="InterPro" id="IPR020471">
    <property type="entry name" value="AKR"/>
</dbReference>
<evidence type="ECO:0000256" key="3">
    <source>
        <dbReference type="ARBA" id="ARBA00022857"/>
    </source>
</evidence>
<dbReference type="Pfam" id="PF01641">
    <property type="entry name" value="SelR"/>
    <property type="match status" value="1"/>
</dbReference>
<gene>
    <name evidence="6" type="ORF">PGLA1383_LOCUS5195</name>
</gene>
<feature type="domain" description="MsrB" evidence="5">
    <location>
        <begin position="497"/>
        <end position="609"/>
    </location>
</feature>
<dbReference type="Proteomes" id="UP000654075">
    <property type="component" value="Unassembled WGS sequence"/>
</dbReference>
<evidence type="ECO:0000313" key="6">
    <source>
        <dbReference type="EMBL" id="CAE8586320.1"/>
    </source>
</evidence>
<dbReference type="CDD" id="cd19071">
    <property type="entry name" value="AKR_AKR1-5-like"/>
    <property type="match status" value="1"/>
</dbReference>
<dbReference type="Pfam" id="PF00248">
    <property type="entry name" value="Aldo_ket_red"/>
    <property type="match status" value="1"/>
</dbReference>
<dbReference type="PANTHER" id="PTHR43827">
    <property type="entry name" value="2,5-DIKETO-D-GLUCONIC ACID REDUCTASE"/>
    <property type="match status" value="1"/>
</dbReference>
<dbReference type="InterPro" id="IPR023210">
    <property type="entry name" value="NADP_OxRdtase_dom"/>
</dbReference>
<evidence type="ECO:0000259" key="5">
    <source>
        <dbReference type="PROSITE" id="PS51790"/>
    </source>
</evidence>
<evidence type="ECO:0000256" key="1">
    <source>
        <dbReference type="ARBA" id="ARBA00007174"/>
    </source>
</evidence>
<dbReference type="SUPFAM" id="SSF51316">
    <property type="entry name" value="Mss4-like"/>
    <property type="match status" value="1"/>
</dbReference>
<dbReference type="FunFam" id="3.20.20.100:FF:000002">
    <property type="entry name" value="2,5-diketo-D-gluconic acid reductase A"/>
    <property type="match status" value="1"/>
</dbReference>
<organism evidence="6 7">
    <name type="scientific">Polarella glacialis</name>
    <name type="common">Dinoflagellate</name>
    <dbReference type="NCBI Taxonomy" id="89957"/>
    <lineage>
        <taxon>Eukaryota</taxon>
        <taxon>Sar</taxon>
        <taxon>Alveolata</taxon>
        <taxon>Dinophyceae</taxon>
        <taxon>Suessiales</taxon>
        <taxon>Suessiaceae</taxon>
        <taxon>Polarella</taxon>
    </lineage>
</organism>
<dbReference type="GO" id="GO:0016616">
    <property type="term" value="F:oxidoreductase activity, acting on the CH-OH group of donors, NAD or NADP as acceptor"/>
    <property type="evidence" value="ECO:0007669"/>
    <property type="project" value="UniProtKB-ARBA"/>
</dbReference>
<dbReference type="PANTHER" id="PTHR43827:SF3">
    <property type="entry name" value="NADP-DEPENDENT OXIDOREDUCTASE DOMAIN-CONTAINING PROTEIN"/>
    <property type="match status" value="1"/>
</dbReference>
<comment type="caution">
    <text evidence="6">The sequence shown here is derived from an EMBL/GenBank/DDBJ whole genome shotgun (WGS) entry which is preliminary data.</text>
</comment>
<dbReference type="AlphaFoldDB" id="A0A813DJS9"/>
<proteinExistence type="inferred from homology"/>
<dbReference type="InterPro" id="IPR018170">
    <property type="entry name" value="Aldo/ket_reductase_CS"/>
</dbReference>
<protein>
    <recommendedName>
        <fullName evidence="5">MsrB domain-containing protein</fullName>
    </recommendedName>
</protein>
<sequence>MATAVAALNAVPCMRLGLPPRSQVVAAPSVPHSHRVNATSECSEAWHFLGPLAVTAGCCSLLAQRSRGLAQRQRPRQQRWSAVTATSALPAVLADVPQVQLNDGTRIPQVGYGTYKVGFVPASASSAAAGAEAAAATQRTARECVREALEVGYRFLDCAQFYGNEAQVGHAIRDSGLPRSALYLESKVWNDKIFEGRSAVRSQFEQTLKDLGTDYLDLYCIHWPVPGKHVDAYLELEDLQKEGKIRSLGVSNYTVEDFKELMSRATVIPVVNQVEINPFLYRKRTISFFQSQGVRMQSYRALRDGKAFDHPKVVALSEKYGRTPAQVLGRWCVQNGFIYIPKSVRRERMLENAAVFDFALEESDMAELDSLTTQEAFSAFRDLYEKCVNRSADERWSTPRFMFYCQVESPWHCHRLPAAQRDSEGLSLNLIFQVNLAILCAKDDSDAVCVNTCGRSLRAPAGTGDVPIVVEKLHEELQRGKVGAGLEEAADSSRAVSSAHLPAILALWYGVLREAGTERPGSSNLNNLYPDKGVFKCAGCAHPLYTANSKFKSSCGWPCFDQVIYTQEGGCHVGVNIHGGAFEVVCNNCGGHLGHVFYGEGCTPKNERH</sequence>
<evidence type="ECO:0000256" key="2">
    <source>
        <dbReference type="ARBA" id="ARBA00007905"/>
    </source>
</evidence>
<evidence type="ECO:0000313" key="7">
    <source>
        <dbReference type="Proteomes" id="UP000654075"/>
    </source>
</evidence>
<dbReference type="PRINTS" id="PR00069">
    <property type="entry name" value="ALDKETRDTASE"/>
</dbReference>
<evidence type="ECO:0000256" key="4">
    <source>
        <dbReference type="ARBA" id="ARBA00023002"/>
    </source>
</evidence>
<dbReference type="InterPro" id="IPR036812">
    <property type="entry name" value="NAD(P)_OxRdtase_dom_sf"/>
</dbReference>
<dbReference type="PROSITE" id="PS00062">
    <property type="entry name" value="ALDOKETO_REDUCTASE_2"/>
    <property type="match status" value="1"/>
</dbReference>
<name>A0A813DJS9_POLGL</name>
<dbReference type="Gene3D" id="3.20.20.100">
    <property type="entry name" value="NADP-dependent oxidoreductase domain"/>
    <property type="match status" value="1"/>
</dbReference>
<dbReference type="GO" id="GO:0033743">
    <property type="term" value="F:peptide-methionine (R)-S-oxide reductase activity"/>
    <property type="evidence" value="ECO:0007669"/>
    <property type="project" value="InterPro"/>
</dbReference>
<keyword evidence="4" id="KW-0560">Oxidoreductase</keyword>
<dbReference type="PROSITE" id="PS51790">
    <property type="entry name" value="MSRB"/>
    <property type="match status" value="1"/>
</dbReference>
<keyword evidence="3" id="KW-0521">NADP</keyword>
<keyword evidence="7" id="KW-1185">Reference proteome</keyword>
<dbReference type="Gene3D" id="2.170.150.20">
    <property type="entry name" value="Peptide methionine sulfoxide reductase"/>
    <property type="match status" value="1"/>
</dbReference>
<comment type="similarity">
    <text evidence="2">Belongs to the aldo/keto reductase family.</text>
</comment>
<dbReference type="InterPro" id="IPR011057">
    <property type="entry name" value="Mss4-like_sf"/>
</dbReference>
<dbReference type="SUPFAM" id="SSF51430">
    <property type="entry name" value="NAD(P)-linked oxidoreductase"/>
    <property type="match status" value="1"/>
</dbReference>